<dbReference type="Proteomes" id="UP000642748">
    <property type="component" value="Unassembled WGS sequence"/>
</dbReference>
<sequence>MIEVWPGRDSLRITGVRPIVTAPDGIALVVVRVDTNEPGLHGLGCATFTQRYQSVAAAVTELADLVVGRHPADIEDLTRTVHYSSYWRNGPVLNSALSGVDMALWDIAGKRAGAPVYELLGGRSRAAALTYRHVSGATVDETLKLAAEMVADGWRYLRLQTGQPGLGTYGAPGTAGAYPGHPYPDGWDVRHYLRTTPELFARARAELGDDVELLHDVHSRLSPKEAVVLARSLEPYRLFFLEDVIAPEHYDRLPEVRAASPVPIAVGEQVSSVSDAVRLVRDLGVDLLRLHVSAIGGLTPARKLTAMCELLGVRTAWHNPGDVSPIGAAANVALDVNTSAFGIQEANVYGDPVHEVFPGTLVPTAGYLTPSDAPGWGVDLDERAAARFPAPERGGFAAWASKVRRPDGGVESP</sequence>
<dbReference type="InterPro" id="IPR036849">
    <property type="entry name" value="Enolase-like_C_sf"/>
</dbReference>
<dbReference type="InterPro" id="IPR013342">
    <property type="entry name" value="Mandelate_racemase_C"/>
</dbReference>
<dbReference type="InterPro" id="IPR018110">
    <property type="entry name" value="Mandel_Rmase/mucon_lact_enz_CS"/>
</dbReference>
<organism evidence="2 3">
    <name type="scientific">Rugosimonospora africana</name>
    <dbReference type="NCBI Taxonomy" id="556532"/>
    <lineage>
        <taxon>Bacteria</taxon>
        <taxon>Bacillati</taxon>
        <taxon>Actinomycetota</taxon>
        <taxon>Actinomycetes</taxon>
        <taxon>Micromonosporales</taxon>
        <taxon>Micromonosporaceae</taxon>
        <taxon>Rugosimonospora</taxon>
    </lineage>
</organism>
<dbReference type="AlphaFoldDB" id="A0A8J3VVY1"/>
<comment type="caution">
    <text evidence="2">The sequence shown here is derived from an EMBL/GenBank/DDBJ whole genome shotgun (WGS) entry which is preliminary data.</text>
</comment>
<dbReference type="Gene3D" id="3.30.390.10">
    <property type="entry name" value="Enolase-like, N-terminal domain"/>
    <property type="match status" value="1"/>
</dbReference>
<dbReference type="InterPro" id="IPR013341">
    <property type="entry name" value="Mandelate_racemase_N_dom"/>
</dbReference>
<accession>A0A8J3VVY1</accession>
<dbReference type="InterPro" id="IPR034593">
    <property type="entry name" value="DgoD-like"/>
</dbReference>
<dbReference type="PANTHER" id="PTHR48080">
    <property type="entry name" value="D-GALACTONATE DEHYDRATASE-RELATED"/>
    <property type="match status" value="1"/>
</dbReference>
<dbReference type="Pfam" id="PF13378">
    <property type="entry name" value="MR_MLE_C"/>
    <property type="match status" value="1"/>
</dbReference>
<dbReference type="Gene3D" id="3.20.20.120">
    <property type="entry name" value="Enolase-like C-terminal domain"/>
    <property type="match status" value="1"/>
</dbReference>
<dbReference type="GO" id="GO:0000287">
    <property type="term" value="F:magnesium ion binding"/>
    <property type="evidence" value="ECO:0007669"/>
    <property type="project" value="UniProtKB-ARBA"/>
</dbReference>
<dbReference type="SFLD" id="SFLDS00001">
    <property type="entry name" value="Enolase"/>
    <property type="match status" value="1"/>
</dbReference>
<dbReference type="EMBL" id="BONZ01000091">
    <property type="protein sequence ID" value="GIH20231.1"/>
    <property type="molecule type" value="Genomic_DNA"/>
</dbReference>
<evidence type="ECO:0000313" key="2">
    <source>
        <dbReference type="EMBL" id="GIH20231.1"/>
    </source>
</evidence>
<feature type="domain" description="Mandelate racemase/muconate lactonizing enzyme C-terminal" evidence="1">
    <location>
        <begin position="139"/>
        <end position="263"/>
    </location>
</feature>
<keyword evidence="3" id="KW-1185">Reference proteome</keyword>
<dbReference type="RefSeq" id="WP_203923659.1">
    <property type="nucleotide sequence ID" value="NZ_BONZ01000091.1"/>
</dbReference>
<dbReference type="SUPFAM" id="SSF51604">
    <property type="entry name" value="Enolase C-terminal domain-like"/>
    <property type="match status" value="1"/>
</dbReference>
<dbReference type="InterPro" id="IPR029017">
    <property type="entry name" value="Enolase-like_N"/>
</dbReference>
<dbReference type="SUPFAM" id="SSF54826">
    <property type="entry name" value="Enolase N-terminal domain-like"/>
    <property type="match status" value="1"/>
</dbReference>
<protein>
    <submittedName>
        <fullName evidence="2">Mandelate racemase</fullName>
    </submittedName>
</protein>
<gene>
    <name evidence="2" type="primary">rspA</name>
    <name evidence="2" type="ORF">Raf01_84030</name>
</gene>
<dbReference type="InterPro" id="IPR029065">
    <property type="entry name" value="Enolase_C-like"/>
</dbReference>
<dbReference type="PANTHER" id="PTHR48080:SF6">
    <property type="entry name" value="STARVATION-SENSING PROTEIN RSPA"/>
    <property type="match status" value="1"/>
</dbReference>
<dbReference type="PROSITE" id="PS00908">
    <property type="entry name" value="MR_MLE_1"/>
    <property type="match status" value="1"/>
</dbReference>
<dbReference type="SMART" id="SM00922">
    <property type="entry name" value="MR_MLE"/>
    <property type="match status" value="1"/>
</dbReference>
<name>A0A8J3VVY1_9ACTN</name>
<evidence type="ECO:0000259" key="1">
    <source>
        <dbReference type="SMART" id="SM00922"/>
    </source>
</evidence>
<proteinExistence type="predicted"/>
<evidence type="ECO:0000313" key="3">
    <source>
        <dbReference type="Proteomes" id="UP000642748"/>
    </source>
</evidence>
<dbReference type="GO" id="GO:0009063">
    <property type="term" value="P:amino acid catabolic process"/>
    <property type="evidence" value="ECO:0007669"/>
    <property type="project" value="InterPro"/>
</dbReference>
<reference evidence="2" key="1">
    <citation type="submission" date="2021-01" db="EMBL/GenBank/DDBJ databases">
        <title>Whole genome shotgun sequence of Rugosimonospora africana NBRC 104875.</title>
        <authorList>
            <person name="Komaki H."/>
            <person name="Tamura T."/>
        </authorList>
    </citation>
    <scope>NUCLEOTIDE SEQUENCE</scope>
    <source>
        <strain evidence="2">NBRC 104875</strain>
    </source>
</reference>
<dbReference type="Pfam" id="PF02746">
    <property type="entry name" value="MR_MLE_N"/>
    <property type="match status" value="1"/>
</dbReference>